<keyword evidence="20" id="KW-0539">Nucleus</keyword>
<dbReference type="Pfam" id="PF03144">
    <property type="entry name" value="GTP_EFTU_D2"/>
    <property type="match status" value="1"/>
</dbReference>
<dbReference type="GO" id="GO:0004497">
    <property type="term" value="F:monooxygenase activity"/>
    <property type="evidence" value="ECO:0007669"/>
    <property type="project" value="UniProtKB-KW"/>
</dbReference>
<keyword evidence="13" id="KW-0547">Nucleotide-binding</keyword>
<dbReference type="Gene3D" id="2.40.30.10">
    <property type="entry name" value="Translation factors"/>
    <property type="match status" value="2"/>
</dbReference>
<dbReference type="CDD" id="cd01889">
    <property type="entry name" value="SelB_euk"/>
    <property type="match status" value="1"/>
</dbReference>
<reference evidence="28" key="1">
    <citation type="submission" date="2023-01" db="EMBL/GenBank/DDBJ databases">
        <title>Key to firefly adult light organ development and bioluminescence: homeobox transcription factors regulate luciferase expression and transportation to peroxisome.</title>
        <authorList>
            <person name="Fu X."/>
        </authorList>
    </citation>
    <scope>NUCLEOTIDE SEQUENCE [LARGE SCALE GENOMIC DNA]</scope>
</reference>
<gene>
    <name evidence="27" type="ORF">RN001_010269</name>
</gene>
<organism evidence="27 28">
    <name type="scientific">Aquatica leii</name>
    <dbReference type="NCBI Taxonomy" id="1421715"/>
    <lineage>
        <taxon>Eukaryota</taxon>
        <taxon>Metazoa</taxon>
        <taxon>Ecdysozoa</taxon>
        <taxon>Arthropoda</taxon>
        <taxon>Hexapoda</taxon>
        <taxon>Insecta</taxon>
        <taxon>Pterygota</taxon>
        <taxon>Neoptera</taxon>
        <taxon>Endopterygota</taxon>
        <taxon>Coleoptera</taxon>
        <taxon>Polyphaga</taxon>
        <taxon>Elateriformia</taxon>
        <taxon>Elateroidea</taxon>
        <taxon>Lampyridae</taxon>
        <taxon>Luciolinae</taxon>
        <taxon>Aquatica</taxon>
    </lineage>
</organism>
<dbReference type="InterPro" id="IPR049394">
    <property type="entry name" value="eEFSec_C"/>
</dbReference>
<evidence type="ECO:0000256" key="17">
    <source>
        <dbReference type="ARBA" id="ARBA00023004"/>
    </source>
</evidence>
<proteinExistence type="inferred from homology"/>
<dbReference type="EMBL" id="JARPUR010000004">
    <property type="protein sequence ID" value="KAK4877763.1"/>
    <property type="molecule type" value="Genomic_DNA"/>
</dbReference>
<dbReference type="GO" id="GO:0005506">
    <property type="term" value="F:iron ion binding"/>
    <property type="evidence" value="ECO:0007669"/>
    <property type="project" value="InterPro"/>
</dbReference>
<dbReference type="GO" id="GO:0005634">
    <property type="term" value="C:nucleus"/>
    <property type="evidence" value="ECO:0007669"/>
    <property type="project" value="UniProtKB-SubCell"/>
</dbReference>
<dbReference type="InterPro" id="IPR017972">
    <property type="entry name" value="Cyt_P450_CS"/>
</dbReference>
<dbReference type="InterPro" id="IPR001128">
    <property type="entry name" value="Cyt_P450"/>
</dbReference>
<keyword evidence="17 25" id="KW-0408">Iron</keyword>
<feature type="binding site" description="axial binding residue" evidence="25">
    <location>
        <position position="994"/>
    </location>
    <ligand>
        <name>heme</name>
        <dbReference type="ChEBI" id="CHEBI:30413"/>
    </ligand>
    <ligandPart>
        <name>Fe</name>
        <dbReference type="ChEBI" id="CHEBI:18248"/>
    </ligandPart>
</feature>
<evidence type="ECO:0000256" key="7">
    <source>
        <dbReference type="ARBA" id="ARBA00015953"/>
    </source>
</evidence>
<comment type="cofactor">
    <cofactor evidence="2">
        <name>Mg(2+)</name>
        <dbReference type="ChEBI" id="CHEBI:18420"/>
    </cofactor>
</comment>
<evidence type="ECO:0000256" key="23">
    <source>
        <dbReference type="ARBA" id="ARBA00076506"/>
    </source>
</evidence>
<dbReference type="InterPro" id="IPR000795">
    <property type="entry name" value="T_Tr_GTP-bd_dom"/>
</dbReference>
<evidence type="ECO:0000256" key="8">
    <source>
        <dbReference type="ARBA" id="ARBA00022481"/>
    </source>
</evidence>
<dbReference type="InterPro" id="IPR049393">
    <property type="entry name" value="eEFSec_III"/>
</dbReference>
<keyword evidence="10" id="KW-0597">Phosphoprotein</keyword>
<evidence type="ECO:0000256" key="10">
    <source>
        <dbReference type="ARBA" id="ARBA00022553"/>
    </source>
</evidence>
<evidence type="ECO:0000256" key="18">
    <source>
        <dbReference type="ARBA" id="ARBA00023033"/>
    </source>
</evidence>
<dbReference type="CDD" id="cd03696">
    <property type="entry name" value="SelB_II"/>
    <property type="match status" value="1"/>
</dbReference>
<evidence type="ECO:0000256" key="16">
    <source>
        <dbReference type="ARBA" id="ARBA00023002"/>
    </source>
</evidence>
<evidence type="ECO:0000256" key="4">
    <source>
        <dbReference type="ARBA" id="ARBA00004123"/>
    </source>
</evidence>
<comment type="similarity">
    <text evidence="6">Belongs to the cytochrome P450 family.</text>
</comment>
<evidence type="ECO:0000256" key="3">
    <source>
        <dbReference type="ARBA" id="ARBA00001971"/>
    </source>
</evidence>
<dbReference type="InterPro" id="IPR004161">
    <property type="entry name" value="EFTu-like_2"/>
</dbReference>
<evidence type="ECO:0000313" key="27">
    <source>
        <dbReference type="EMBL" id="KAK4877763.1"/>
    </source>
</evidence>
<comment type="function">
    <text evidence="22">Translation factor required for the incorporation of the rare amino acid selenocysteine encoded by UGA codons. Replaces the eRF1-eRF3-GTP ternary complex for the insertion of selenocysteine directed by the UGA codon. Insertion of selenocysteine at UGA codons is mediated by SECISBP2 and EEFSEC: SECISBP2 (1) specifically binds the SECIS sequence once the 80S ribosome encounters an in-frame UGA codon and (2) contacts the RPS27A/eS31 of the 40S ribosome before ribosome stalling. (3) GTP-bound EEFSEC then delivers selenocysteinyl-tRNA(Sec) to the 80S ribosome and adopts a preaccommodated state conformation. (4) After GTP hydrolysis, EEFSEC dissociates from the assembly, selenocysteinyl-tRNA(Sec) accommodates, and peptide bond synthesis and selenoprotein elongation occur.</text>
</comment>
<dbReference type="InterPro" id="IPR002401">
    <property type="entry name" value="Cyt_P450_E_grp-I"/>
</dbReference>
<dbReference type="GO" id="GO:0001514">
    <property type="term" value="P:selenocysteine incorporation"/>
    <property type="evidence" value="ECO:0007669"/>
    <property type="project" value="UniProtKB-ARBA"/>
</dbReference>
<evidence type="ECO:0000256" key="2">
    <source>
        <dbReference type="ARBA" id="ARBA00001946"/>
    </source>
</evidence>
<evidence type="ECO:0000256" key="22">
    <source>
        <dbReference type="ARBA" id="ARBA00054716"/>
    </source>
</evidence>
<dbReference type="Gene3D" id="1.10.630.10">
    <property type="entry name" value="Cytochrome P450"/>
    <property type="match status" value="1"/>
</dbReference>
<dbReference type="PRINTS" id="PR00463">
    <property type="entry name" value="EP450I"/>
</dbReference>
<dbReference type="PANTHER" id="PTHR24279:SF120">
    <property type="entry name" value="CYTOCHROME P450"/>
    <property type="match status" value="1"/>
</dbReference>
<dbReference type="GO" id="GO:0005737">
    <property type="term" value="C:cytoplasm"/>
    <property type="evidence" value="ECO:0007669"/>
    <property type="project" value="UniProtKB-SubCell"/>
</dbReference>
<dbReference type="Pfam" id="PF00009">
    <property type="entry name" value="GTP_EFTU"/>
    <property type="match status" value="1"/>
</dbReference>
<dbReference type="FunFam" id="1.10.630.10:FF:000006">
    <property type="entry name" value="Cytochrome P450 302a1, mitochondrial"/>
    <property type="match status" value="1"/>
</dbReference>
<dbReference type="GO" id="GO:0003924">
    <property type="term" value="F:GTPase activity"/>
    <property type="evidence" value="ECO:0007669"/>
    <property type="project" value="InterPro"/>
</dbReference>
<keyword evidence="18" id="KW-0503">Monooxygenase</keyword>
<evidence type="ECO:0000256" key="15">
    <source>
        <dbReference type="ARBA" id="ARBA00022917"/>
    </source>
</evidence>
<keyword evidence="14" id="KW-0378">Hydrolase</keyword>
<dbReference type="Gene3D" id="3.40.50.300">
    <property type="entry name" value="P-loop containing nucleotide triphosphate hydrolases"/>
    <property type="match status" value="1"/>
</dbReference>
<keyword evidence="19" id="KW-0342">GTP-binding</keyword>
<dbReference type="CDD" id="cd11054">
    <property type="entry name" value="CYP24A1-like"/>
    <property type="match status" value="1"/>
</dbReference>
<dbReference type="InterPro" id="IPR005225">
    <property type="entry name" value="Small_GTP-bd"/>
</dbReference>
<comment type="subcellular location">
    <subcellularLocation>
        <location evidence="5">Cytoplasm</location>
    </subcellularLocation>
    <subcellularLocation>
        <location evidence="4">Nucleus</location>
    </subcellularLocation>
</comment>
<keyword evidence="9" id="KW-0963">Cytoplasm</keyword>
<accession>A0AAN7P7N9</accession>
<keyword evidence="16" id="KW-0560">Oxidoreductase</keyword>
<name>A0AAN7P7N9_9COLE</name>
<evidence type="ECO:0000256" key="11">
    <source>
        <dbReference type="ARBA" id="ARBA00022617"/>
    </source>
</evidence>
<dbReference type="FunFam" id="3.40.50.300:FF:000900">
    <property type="entry name" value="Eukaryotic elongation factor, selenocysteine-tRNA-specific"/>
    <property type="match status" value="1"/>
</dbReference>
<comment type="caution">
    <text evidence="27">The sequence shown here is derived from an EMBL/GenBank/DDBJ whole genome shotgun (WGS) entry which is preliminary data.</text>
</comment>
<keyword evidence="15" id="KW-0648">Protein biosynthesis</keyword>
<dbReference type="PROSITE" id="PS51722">
    <property type="entry name" value="G_TR_2"/>
    <property type="match status" value="1"/>
</dbReference>
<dbReference type="Pfam" id="PF00067">
    <property type="entry name" value="p450"/>
    <property type="match status" value="1"/>
</dbReference>
<evidence type="ECO:0000256" key="21">
    <source>
        <dbReference type="ARBA" id="ARBA00049117"/>
    </source>
</evidence>
<dbReference type="GO" id="GO:0016705">
    <property type="term" value="F:oxidoreductase activity, acting on paired donors, with incorporation or reduction of molecular oxygen"/>
    <property type="evidence" value="ECO:0007669"/>
    <property type="project" value="InterPro"/>
</dbReference>
<comment type="catalytic activity">
    <reaction evidence="21">
        <text>GTP + H2O = GDP + phosphate + H(+)</text>
        <dbReference type="Rhea" id="RHEA:19669"/>
        <dbReference type="ChEBI" id="CHEBI:15377"/>
        <dbReference type="ChEBI" id="CHEBI:15378"/>
        <dbReference type="ChEBI" id="CHEBI:37565"/>
        <dbReference type="ChEBI" id="CHEBI:43474"/>
        <dbReference type="ChEBI" id="CHEBI:58189"/>
    </reaction>
    <physiologicalReaction direction="left-to-right" evidence="21">
        <dbReference type="Rhea" id="RHEA:19670"/>
    </physiologicalReaction>
</comment>
<evidence type="ECO:0000256" key="25">
    <source>
        <dbReference type="PIRSR" id="PIRSR602401-1"/>
    </source>
</evidence>
<dbReference type="GO" id="GO:0005525">
    <property type="term" value="F:GTP binding"/>
    <property type="evidence" value="ECO:0007669"/>
    <property type="project" value="UniProtKB-KW"/>
</dbReference>
<sequence>MLNLNIGILGHVDSGKTTLAKALSQVASTAAFDKNPQSKERGITLDLGFSSFTVSTPEHLKTKESSEEIQFTLVDCPGHASLLRTIIGGAQIIDFILLVIDITKGIQTQTAECIVIGEITCKHLIVILNKIDLIEESVRARQIEKMTKHLKKSLSSTNFADSSIVAISAHTKAEESIGISDLITKITELAFYPKRFNDRPFVLAVDHCFSIKGKGTILTGTILQGSIKVGDEIELPSINTIKMVKSIQMFRQSVSSGSAGDRIGVRVTQFDSKLMERGIACKLGYAYYIYCGIMSVNKIKYFKGDISSKSKFHITIGYETVLATVTCFSCENDNFDIADQFKYLDKLRDVEETGIKEYLLLEFEKPVLVLENTKLIGSKLDVDKYSHNCRLAFWGCLLSNCRDKDFKQNYLSKVKIYKEKSKVGKIDQILNEHLIIVKNLVKKETNLECYKDLEVTLSTGEKGIIQGTFGKSGKVKVCMNDGLIHCEKKNTESNNVTVTLFLFNFFYKLSEDSVIMTRRIIWQLSTRLYSTDRSFSTAIFPSLLEDYQEETIHDAVPKPYSEIPGPKKLPIIGNTWRFAPVIGQYKITELDKLMWALWKNYGKIVKVGGLIGHPDLLFVFDGDEIKKVFRREEDMPRRPSMPSLHYYKEILQKEFFDGNAGVIGIHGPKWDEFRRQVQQIVLPPSTAKKYIQPLNTIAGEFLQKMEESLNENQELPDNFLYEIYKWALESVARVSLDTRLGCLDANLDKNSESQNIINSINTFFWNVAEVELKMPIWKIYQNKAFKKYIAALEDFRILCMKHITKTLEDTSKLQHKKEEDISIVERIFEKTGNSKIAAVLALDLMLVGVDTTSIALASTMYQLSQNPDKQQKVFEELQSVLPNPKSDVDNMAQENLHYLKACIKETLRMYPVIIGNGRSLNSDAVIGGYKVPKGTHVIFPHLVVSNIEEYFDKPNEFIPERWLKTEMHSNNCPMKYKKIHPFVTLPFGYGRRACLGRRFAEMELQILLAKIFRKYKVEYNYGPLTYEITPTYVPKEPLKFKLTLR</sequence>
<dbReference type="InterPro" id="IPR050479">
    <property type="entry name" value="CYP11_CYP27_families"/>
</dbReference>
<dbReference type="FunFam" id="2.40.30.10:FF:000052">
    <property type="entry name" value="Selenocysteine-specific elongation factor EF-Sec"/>
    <property type="match status" value="1"/>
</dbReference>
<dbReference type="InterPro" id="IPR027417">
    <property type="entry name" value="P-loop_NTPase"/>
</dbReference>
<dbReference type="SUPFAM" id="SSF48264">
    <property type="entry name" value="Cytochrome P450"/>
    <property type="match status" value="1"/>
</dbReference>
<keyword evidence="12 25" id="KW-0479">Metal-binding</keyword>
<dbReference type="GO" id="GO:0020037">
    <property type="term" value="F:heme binding"/>
    <property type="evidence" value="ECO:0007669"/>
    <property type="project" value="InterPro"/>
</dbReference>
<dbReference type="CDD" id="cd04094">
    <property type="entry name" value="eSelB_III"/>
    <property type="match status" value="1"/>
</dbReference>
<evidence type="ECO:0000256" key="6">
    <source>
        <dbReference type="ARBA" id="ARBA00010617"/>
    </source>
</evidence>
<dbReference type="Proteomes" id="UP001353858">
    <property type="component" value="Unassembled WGS sequence"/>
</dbReference>
<dbReference type="Pfam" id="PF21208">
    <property type="entry name" value="euk_SelB_III"/>
    <property type="match status" value="1"/>
</dbReference>
<dbReference type="AlphaFoldDB" id="A0AAN7P7N9"/>
<dbReference type="InterPro" id="IPR036396">
    <property type="entry name" value="Cyt_P450_sf"/>
</dbReference>
<dbReference type="PROSITE" id="PS00086">
    <property type="entry name" value="CYTOCHROME_P450"/>
    <property type="match status" value="1"/>
</dbReference>
<evidence type="ECO:0000313" key="28">
    <source>
        <dbReference type="Proteomes" id="UP001353858"/>
    </source>
</evidence>
<dbReference type="PRINTS" id="PR00385">
    <property type="entry name" value="P450"/>
</dbReference>
<evidence type="ECO:0000256" key="1">
    <source>
        <dbReference type="ARBA" id="ARBA00001936"/>
    </source>
</evidence>
<evidence type="ECO:0000256" key="24">
    <source>
        <dbReference type="ARBA" id="ARBA00082387"/>
    </source>
</evidence>
<protein>
    <recommendedName>
        <fullName evidence="7">Selenocysteine-specific elongation factor</fullName>
    </recommendedName>
    <alternativeName>
        <fullName evidence="24">Elongation factor sec</fullName>
    </alternativeName>
    <alternativeName>
        <fullName evidence="23">Eukaryotic elongation factor, selenocysteine-tRNA-specific</fullName>
    </alternativeName>
</protein>
<evidence type="ECO:0000256" key="13">
    <source>
        <dbReference type="ARBA" id="ARBA00022741"/>
    </source>
</evidence>
<evidence type="ECO:0000256" key="14">
    <source>
        <dbReference type="ARBA" id="ARBA00022801"/>
    </source>
</evidence>
<comment type="cofactor">
    <cofactor evidence="3 25">
        <name>heme</name>
        <dbReference type="ChEBI" id="CHEBI:30413"/>
    </cofactor>
</comment>
<feature type="domain" description="Tr-type G" evidence="26">
    <location>
        <begin position="1"/>
        <end position="194"/>
    </location>
</feature>
<evidence type="ECO:0000256" key="12">
    <source>
        <dbReference type="ARBA" id="ARBA00022723"/>
    </source>
</evidence>
<evidence type="ECO:0000259" key="26">
    <source>
        <dbReference type="PROSITE" id="PS51722"/>
    </source>
</evidence>
<evidence type="ECO:0000256" key="19">
    <source>
        <dbReference type="ARBA" id="ARBA00023134"/>
    </source>
</evidence>
<dbReference type="SUPFAM" id="SSF52540">
    <property type="entry name" value="P-loop containing nucleoside triphosphate hydrolases"/>
    <property type="match status" value="1"/>
</dbReference>
<comment type="cofactor">
    <cofactor evidence="1">
        <name>Mn(2+)</name>
        <dbReference type="ChEBI" id="CHEBI:29035"/>
    </cofactor>
</comment>
<keyword evidence="11 25" id="KW-0349">Heme</keyword>
<evidence type="ECO:0000256" key="20">
    <source>
        <dbReference type="ARBA" id="ARBA00023242"/>
    </source>
</evidence>
<dbReference type="InterPro" id="IPR009000">
    <property type="entry name" value="Transl_B-barrel_sf"/>
</dbReference>
<dbReference type="NCBIfam" id="TIGR00231">
    <property type="entry name" value="small_GTP"/>
    <property type="match status" value="1"/>
</dbReference>
<evidence type="ECO:0000256" key="9">
    <source>
        <dbReference type="ARBA" id="ARBA00022490"/>
    </source>
</evidence>
<evidence type="ECO:0000256" key="5">
    <source>
        <dbReference type="ARBA" id="ARBA00004496"/>
    </source>
</evidence>
<keyword evidence="8" id="KW-0488">Methylation</keyword>
<dbReference type="SUPFAM" id="SSF50447">
    <property type="entry name" value="Translation proteins"/>
    <property type="match status" value="1"/>
</dbReference>
<keyword evidence="28" id="KW-1185">Reference proteome</keyword>
<dbReference type="PANTHER" id="PTHR24279">
    <property type="entry name" value="CYTOCHROME P450"/>
    <property type="match status" value="1"/>
</dbReference>
<dbReference type="Pfam" id="PF21131">
    <property type="entry name" value="eEFSec_4th"/>
    <property type="match status" value="1"/>
</dbReference>